<dbReference type="Proteomes" id="UP000308600">
    <property type="component" value="Unassembled WGS sequence"/>
</dbReference>
<keyword evidence="2" id="KW-1185">Reference proteome</keyword>
<evidence type="ECO:0000313" key="2">
    <source>
        <dbReference type="Proteomes" id="UP000308600"/>
    </source>
</evidence>
<accession>A0ACD3BJJ8</accession>
<feature type="non-terminal residue" evidence="1">
    <location>
        <position position="200"/>
    </location>
</feature>
<evidence type="ECO:0000313" key="1">
    <source>
        <dbReference type="EMBL" id="TFK77377.1"/>
    </source>
</evidence>
<reference evidence="1 2" key="1">
    <citation type="journal article" date="2019" name="Nat. Ecol. Evol.">
        <title>Megaphylogeny resolves global patterns of mushroom evolution.</title>
        <authorList>
            <person name="Varga T."/>
            <person name="Krizsan K."/>
            <person name="Foldi C."/>
            <person name="Dima B."/>
            <person name="Sanchez-Garcia M."/>
            <person name="Sanchez-Ramirez S."/>
            <person name="Szollosi G.J."/>
            <person name="Szarkandi J.G."/>
            <person name="Papp V."/>
            <person name="Albert L."/>
            <person name="Andreopoulos W."/>
            <person name="Angelini C."/>
            <person name="Antonin V."/>
            <person name="Barry K.W."/>
            <person name="Bougher N.L."/>
            <person name="Buchanan P."/>
            <person name="Buyck B."/>
            <person name="Bense V."/>
            <person name="Catcheside P."/>
            <person name="Chovatia M."/>
            <person name="Cooper J."/>
            <person name="Damon W."/>
            <person name="Desjardin D."/>
            <person name="Finy P."/>
            <person name="Geml J."/>
            <person name="Haridas S."/>
            <person name="Hughes K."/>
            <person name="Justo A."/>
            <person name="Karasinski D."/>
            <person name="Kautmanova I."/>
            <person name="Kiss B."/>
            <person name="Kocsube S."/>
            <person name="Kotiranta H."/>
            <person name="LaButti K.M."/>
            <person name="Lechner B.E."/>
            <person name="Liimatainen K."/>
            <person name="Lipzen A."/>
            <person name="Lukacs Z."/>
            <person name="Mihaltcheva S."/>
            <person name="Morgado L.N."/>
            <person name="Niskanen T."/>
            <person name="Noordeloos M.E."/>
            <person name="Ohm R.A."/>
            <person name="Ortiz-Santana B."/>
            <person name="Ovrebo C."/>
            <person name="Racz N."/>
            <person name="Riley R."/>
            <person name="Savchenko A."/>
            <person name="Shiryaev A."/>
            <person name="Soop K."/>
            <person name="Spirin V."/>
            <person name="Szebenyi C."/>
            <person name="Tomsovsky M."/>
            <person name="Tulloss R.E."/>
            <person name="Uehling J."/>
            <person name="Grigoriev I.V."/>
            <person name="Vagvolgyi C."/>
            <person name="Papp T."/>
            <person name="Martin F.M."/>
            <person name="Miettinen O."/>
            <person name="Hibbett D.S."/>
            <person name="Nagy L.G."/>
        </authorList>
    </citation>
    <scope>NUCLEOTIDE SEQUENCE [LARGE SCALE GENOMIC DNA]</scope>
    <source>
        <strain evidence="1 2">NL-1719</strain>
    </source>
</reference>
<name>A0ACD3BJJ8_9AGAR</name>
<dbReference type="EMBL" id="ML208259">
    <property type="protein sequence ID" value="TFK77377.1"/>
    <property type="molecule type" value="Genomic_DNA"/>
</dbReference>
<protein>
    <submittedName>
        <fullName evidence="1">DUF605-domain-containing protein</fullName>
    </submittedName>
</protein>
<organism evidence="1 2">
    <name type="scientific">Pluteus cervinus</name>
    <dbReference type="NCBI Taxonomy" id="181527"/>
    <lineage>
        <taxon>Eukaryota</taxon>
        <taxon>Fungi</taxon>
        <taxon>Dikarya</taxon>
        <taxon>Basidiomycota</taxon>
        <taxon>Agaricomycotina</taxon>
        <taxon>Agaricomycetes</taxon>
        <taxon>Agaricomycetidae</taxon>
        <taxon>Agaricales</taxon>
        <taxon>Pluteineae</taxon>
        <taxon>Pluteaceae</taxon>
        <taxon>Pluteus</taxon>
    </lineage>
</organism>
<sequence length="200" mass="22144">MASQKLLGLPPVPPELKSTTTYLQRAEELKVQDPVVAYWCAYYAAQVGIGLKTKDTQSRDFLFSLLTTLERLKREIGSNDAIDNETVSAAYVENFALRVFVNVDNEDRKGVATRATAKKFLAAANFLEVLRTFPKTELSDTNEERIRYAKWKAADIAKAFREGRQPTPGPLGGSPMQTAIDPTEPLIYPPPGSSPQTAQH</sequence>
<proteinExistence type="predicted"/>
<gene>
    <name evidence="1" type="ORF">BDN72DRAFT_754526</name>
</gene>